<evidence type="ECO:0000313" key="3">
    <source>
        <dbReference type="Proteomes" id="UP000238348"/>
    </source>
</evidence>
<dbReference type="EMBL" id="CP012673">
    <property type="protein sequence ID" value="AUX42875.1"/>
    <property type="molecule type" value="Genomic_DNA"/>
</dbReference>
<dbReference type="OrthoDB" id="5507251at2"/>
<sequence>MKRTFTAVDLVQLPKLDSSSAQALGTEVLTAARRVLGDRGAARKVPEGVLEAHEDLTVALGALTKAAATRLPSVPAEDTARARAADLAVDSIWSGLHDVLVGWSKIPGLPEAELATSARATLFPRGLKFTQLAYKLEWAESNTRILLLKDNGLEAQLKRLGAGKILERLYEAHKDYGAALGITSPVEGAEVEVTNLREALDELVEALRTYVVRVSGMISRRDPTKTEIAQQLLAPIENWRPAAARGKPAEAPPGVAGQDGGTGEPGAGADGPEVDEPEADGL</sequence>
<organism evidence="2 3">
    <name type="scientific">Sorangium cellulosum</name>
    <name type="common">Polyangium cellulosum</name>
    <dbReference type="NCBI Taxonomy" id="56"/>
    <lineage>
        <taxon>Bacteria</taxon>
        <taxon>Pseudomonadati</taxon>
        <taxon>Myxococcota</taxon>
        <taxon>Polyangia</taxon>
        <taxon>Polyangiales</taxon>
        <taxon>Polyangiaceae</taxon>
        <taxon>Sorangium</taxon>
    </lineage>
</organism>
<evidence type="ECO:0000313" key="2">
    <source>
        <dbReference type="EMBL" id="AUX42875.1"/>
    </source>
</evidence>
<accession>A0A2L0EUC2</accession>
<feature type="compositionally biased region" description="Acidic residues" evidence="1">
    <location>
        <begin position="272"/>
        <end position="282"/>
    </location>
</feature>
<protein>
    <submittedName>
        <fullName evidence="2">Uncharacterized protein</fullName>
    </submittedName>
</protein>
<feature type="compositionally biased region" description="Gly residues" evidence="1">
    <location>
        <begin position="257"/>
        <end position="269"/>
    </location>
</feature>
<evidence type="ECO:0000256" key="1">
    <source>
        <dbReference type="SAM" id="MobiDB-lite"/>
    </source>
</evidence>
<dbReference type="Proteomes" id="UP000238348">
    <property type="component" value="Chromosome"/>
</dbReference>
<name>A0A2L0EUC2_SORCE</name>
<dbReference type="AlphaFoldDB" id="A0A2L0EUC2"/>
<reference evidence="2 3" key="1">
    <citation type="submission" date="2015-09" db="EMBL/GenBank/DDBJ databases">
        <title>Sorangium comparison.</title>
        <authorList>
            <person name="Zaburannyi N."/>
            <person name="Bunk B."/>
            <person name="Overmann J."/>
            <person name="Mueller R."/>
        </authorList>
    </citation>
    <scope>NUCLEOTIDE SEQUENCE [LARGE SCALE GENOMIC DNA]</scope>
    <source>
        <strain evidence="2 3">So ce26</strain>
    </source>
</reference>
<feature type="region of interest" description="Disordered" evidence="1">
    <location>
        <begin position="239"/>
        <end position="282"/>
    </location>
</feature>
<proteinExistence type="predicted"/>
<dbReference type="RefSeq" id="WP_104981627.1">
    <property type="nucleotide sequence ID" value="NZ_CP012673.1"/>
</dbReference>
<gene>
    <name evidence="2" type="ORF">SOCE26_043120</name>
</gene>